<dbReference type="AlphaFoldDB" id="A0A4Y2SN40"/>
<accession>A0A4Y2SN40</accession>
<comment type="caution">
    <text evidence="2">The sequence shown here is derived from an EMBL/GenBank/DDBJ whole genome shotgun (WGS) entry which is preliminary data.</text>
</comment>
<feature type="compositionally biased region" description="Basic and acidic residues" evidence="1">
    <location>
        <begin position="84"/>
        <end position="94"/>
    </location>
</feature>
<evidence type="ECO:0000313" key="3">
    <source>
        <dbReference type="Proteomes" id="UP000499080"/>
    </source>
</evidence>
<evidence type="ECO:0000256" key="1">
    <source>
        <dbReference type="SAM" id="MobiDB-lite"/>
    </source>
</evidence>
<dbReference type="EMBL" id="BGPR01022481">
    <property type="protein sequence ID" value="GBN88820.1"/>
    <property type="molecule type" value="Genomic_DNA"/>
</dbReference>
<sequence length="118" mass="13469">MIETGTLQSSTKTRPRASGGDLVVRPLFKTGNFHVGKPIPVKNCRDIIDVSFFHRRMENKRKQMLIKVDEFSLGNMKAQPKPNNGERETNEEKSIKRAKFNLGWEVLKKEHHTVGLAP</sequence>
<protein>
    <submittedName>
        <fullName evidence="2">Uncharacterized protein</fullName>
    </submittedName>
</protein>
<feature type="region of interest" description="Disordered" evidence="1">
    <location>
        <begin position="1"/>
        <end position="20"/>
    </location>
</feature>
<reference evidence="2 3" key="1">
    <citation type="journal article" date="2019" name="Sci. Rep.">
        <title>Orb-weaving spider Araneus ventricosus genome elucidates the spidroin gene catalogue.</title>
        <authorList>
            <person name="Kono N."/>
            <person name="Nakamura H."/>
            <person name="Ohtoshi R."/>
            <person name="Moran D.A.P."/>
            <person name="Shinohara A."/>
            <person name="Yoshida Y."/>
            <person name="Fujiwara M."/>
            <person name="Mori M."/>
            <person name="Tomita M."/>
            <person name="Arakawa K."/>
        </authorList>
    </citation>
    <scope>NUCLEOTIDE SEQUENCE [LARGE SCALE GENOMIC DNA]</scope>
</reference>
<name>A0A4Y2SN40_ARAVE</name>
<organism evidence="2 3">
    <name type="scientific">Araneus ventricosus</name>
    <name type="common">Orbweaver spider</name>
    <name type="synonym">Epeira ventricosa</name>
    <dbReference type="NCBI Taxonomy" id="182803"/>
    <lineage>
        <taxon>Eukaryota</taxon>
        <taxon>Metazoa</taxon>
        <taxon>Ecdysozoa</taxon>
        <taxon>Arthropoda</taxon>
        <taxon>Chelicerata</taxon>
        <taxon>Arachnida</taxon>
        <taxon>Araneae</taxon>
        <taxon>Araneomorphae</taxon>
        <taxon>Entelegynae</taxon>
        <taxon>Araneoidea</taxon>
        <taxon>Araneidae</taxon>
        <taxon>Araneus</taxon>
    </lineage>
</organism>
<proteinExistence type="predicted"/>
<feature type="region of interest" description="Disordered" evidence="1">
    <location>
        <begin position="75"/>
        <end position="94"/>
    </location>
</feature>
<keyword evidence="3" id="KW-1185">Reference proteome</keyword>
<dbReference type="Proteomes" id="UP000499080">
    <property type="component" value="Unassembled WGS sequence"/>
</dbReference>
<feature type="compositionally biased region" description="Polar residues" evidence="1">
    <location>
        <begin position="1"/>
        <end position="12"/>
    </location>
</feature>
<evidence type="ECO:0000313" key="2">
    <source>
        <dbReference type="EMBL" id="GBN88820.1"/>
    </source>
</evidence>
<gene>
    <name evidence="2" type="ORF">AVEN_20105_1</name>
</gene>